<dbReference type="RefSeq" id="WP_135566624.1">
    <property type="nucleotide sequence ID" value="NZ_CP103060.1"/>
</dbReference>
<evidence type="ECO:0000313" key="3">
    <source>
        <dbReference type="Proteomes" id="UP000298111"/>
    </source>
</evidence>
<sequence>MDHRLLAAEFTPEVCYLNTASHGLLPARTVAAVTQAATEMAAGHIDQVAYYAAVDAARAAFARIVGTTPDRVAAGSAVSVHIGLIAASLPAGATVLAPEGEFSSVVNPFTVRDDLTLRTVPLDELAGAVDETTALVAVSAVQSRDGRIADLAAVREAARAVGARTLVDVTQSAGWLPFSADEHDYVVCGAYKWLLCPRGTSFLVVSGEAQEAGALRPLHAGWVAGASPWDDCYGPIARLDPDARAFEQPAPFLPYLGAAQSLALIEELGGPETIGAHDRALAARFRKGVTELGLGHEPVPGDSAIVAVPGLGELSERLTAGGVSLSVRDGNLRAAFHLYNTEEDVDLLLSLLEG</sequence>
<gene>
    <name evidence="2" type="ORF">D8771_02760</name>
</gene>
<organism evidence="2 3">
    <name type="scientific">Streptomyces albus</name>
    <dbReference type="NCBI Taxonomy" id="1888"/>
    <lineage>
        <taxon>Bacteria</taxon>
        <taxon>Bacillati</taxon>
        <taxon>Actinomycetota</taxon>
        <taxon>Actinomycetes</taxon>
        <taxon>Kitasatosporales</taxon>
        <taxon>Streptomycetaceae</taxon>
        <taxon>Streptomyces</taxon>
    </lineage>
</organism>
<dbReference type="GO" id="GO:0008483">
    <property type="term" value="F:transaminase activity"/>
    <property type="evidence" value="ECO:0007669"/>
    <property type="project" value="UniProtKB-KW"/>
</dbReference>
<dbReference type="GeneID" id="75184502"/>
<keyword evidence="2" id="KW-0032">Aminotransferase</keyword>
<dbReference type="Proteomes" id="UP000298111">
    <property type="component" value="Unassembled WGS sequence"/>
</dbReference>
<dbReference type="InterPro" id="IPR015424">
    <property type="entry name" value="PyrdxlP-dep_Trfase"/>
</dbReference>
<evidence type="ECO:0000259" key="1">
    <source>
        <dbReference type="Pfam" id="PF00266"/>
    </source>
</evidence>
<protein>
    <submittedName>
        <fullName evidence="2">Aminotransferase class V-fold PLP-dependent enzyme</fullName>
    </submittedName>
</protein>
<keyword evidence="2" id="KW-0808">Transferase</keyword>
<feature type="domain" description="Aminotransferase class V" evidence="1">
    <location>
        <begin position="53"/>
        <end position="221"/>
    </location>
</feature>
<dbReference type="Gene3D" id="3.90.1150.10">
    <property type="entry name" value="Aspartate Aminotransferase, domain 1"/>
    <property type="match status" value="1"/>
</dbReference>
<name>A0A8H1LME0_9ACTN</name>
<evidence type="ECO:0000313" key="2">
    <source>
        <dbReference type="EMBL" id="TGG89810.1"/>
    </source>
</evidence>
<dbReference type="AlphaFoldDB" id="A0A8H1LME0"/>
<dbReference type="InterPro" id="IPR015422">
    <property type="entry name" value="PyrdxlP-dep_Trfase_small"/>
</dbReference>
<dbReference type="Gene3D" id="3.40.640.10">
    <property type="entry name" value="Type I PLP-dependent aspartate aminotransferase-like (Major domain)"/>
    <property type="match status" value="1"/>
</dbReference>
<dbReference type="SUPFAM" id="SSF53383">
    <property type="entry name" value="PLP-dependent transferases"/>
    <property type="match status" value="1"/>
</dbReference>
<accession>A0A8H1LME0</accession>
<dbReference type="InterPro" id="IPR015421">
    <property type="entry name" value="PyrdxlP-dep_Trfase_major"/>
</dbReference>
<dbReference type="EMBL" id="RCIY01000002">
    <property type="protein sequence ID" value="TGG89810.1"/>
    <property type="molecule type" value="Genomic_DNA"/>
</dbReference>
<dbReference type="PANTHER" id="PTHR43586:SF21">
    <property type="entry name" value="PYRIDOXAL PHOSPHATE (PLP)-DEPENDENT ASPARTATE AMINOTRANSFERASE SUPERFAMILY"/>
    <property type="match status" value="1"/>
</dbReference>
<dbReference type="PANTHER" id="PTHR43586">
    <property type="entry name" value="CYSTEINE DESULFURASE"/>
    <property type="match status" value="1"/>
</dbReference>
<reference evidence="2 3" key="1">
    <citation type="submission" date="2018-10" db="EMBL/GenBank/DDBJ databases">
        <title>Isolation of pseudouridimycin from Streptomyces albus DSM 40763.</title>
        <authorList>
            <person name="Rosenqvist P."/>
            <person name="Metsae-Ketelae M."/>
            <person name="Virta P."/>
        </authorList>
    </citation>
    <scope>NUCLEOTIDE SEQUENCE [LARGE SCALE GENOMIC DNA]</scope>
    <source>
        <strain evidence="2 3">DSM 40763</strain>
    </source>
</reference>
<comment type="caution">
    <text evidence="2">The sequence shown here is derived from an EMBL/GenBank/DDBJ whole genome shotgun (WGS) entry which is preliminary data.</text>
</comment>
<proteinExistence type="predicted"/>
<dbReference type="InterPro" id="IPR000192">
    <property type="entry name" value="Aminotrans_V_dom"/>
</dbReference>
<dbReference type="Pfam" id="PF00266">
    <property type="entry name" value="Aminotran_5"/>
    <property type="match status" value="1"/>
</dbReference>